<protein>
    <submittedName>
        <fullName evidence="2">DUF6437 family protein</fullName>
    </submittedName>
</protein>
<feature type="domain" description="DUF64370" evidence="1">
    <location>
        <begin position="1"/>
        <end position="75"/>
    </location>
</feature>
<dbReference type="Pfam" id="PF20031">
    <property type="entry name" value="DUF6437"/>
    <property type="match status" value="1"/>
</dbReference>
<sequence length="80" mass="8811">MARSKVSARDALLKVQRQREELAAEETKLREGVATELGQVLLECGAEILEPAQLRQLIRQSMAIGIDESLKRLASTPKPA</sequence>
<keyword evidence="3" id="KW-1185">Reference proteome</keyword>
<dbReference type="InterPro" id="IPR045496">
    <property type="entry name" value="DUF6437"/>
</dbReference>
<comment type="caution">
    <text evidence="2">The sequence shown here is derived from an EMBL/GenBank/DDBJ whole genome shotgun (WGS) entry which is preliminary data.</text>
</comment>
<gene>
    <name evidence="2" type="ORF">WG900_02380</name>
</gene>
<dbReference type="Proteomes" id="UP001379235">
    <property type="component" value="Unassembled WGS sequence"/>
</dbReference>
<evidence type="ECO:0000313" key="2">
    <source>
        <dbReference type="EMBL" id="MEJ6008758.1"/>
    </source>
</evidence>
<accession>A0ABU8S466</accession>
<dbReference type="RefSeq" id="WP_339964376.1">
    <property type="nucleotide sequence ID" value="NZ_JBBHJY010000001.1"/>
</dbReference>
<evidence type="ECO:0000259" key="1">
    <source>
        <dbReference type="Pfam" id="PF20031"/>
    </source>
</evidence>
<reference evidence="2 3" key="1">
    <citation type="submission" date="2024-03" db="EMBL/GenBank/DDBJ databases">
        <authorList>
            <person name="Jo J.-H."/>
        </authorList>
    </citation>
    <scope>NUCLEOTIDE SEQUENCE [LARGE SCALE GENOMIC DNA]</scope>
    <source>
        <strain evidence="2 3">AS3R-12</strain>
    </source>
</reference>
<name>A0ABU8S466_9SPHN</name>
<evidence type="ECO:0000313" key="3">
    <source>
        <dbReference type="Proteomes" id="UP001379235"/>
    </source>
</evidence>
<proteinExistence type="predicted"/>
<organism evidence="2 3">
    <name type="scientific">Novosphingobium aquae</name>
    <dbReference type="NCBI Taxonomy" id="3133435"/>
    <lineage>
        <taxon>Bacteria</taxon>
        <taxon>Pseudomonadati</taxon>
        <taxon>Pseudomonadota</taxon>
        <taxon>Alphaproteobacteria</taxon>
        <taxon>Sphingomonadales</taxon>
        <taxon>Sphingomonadaceae</taxon>
        <taxon>Novosphingobium</taxon>
    </lineage>
</organism>
<dbReference type="EMBL" id="JBBHJY010000001">
    <property type="protein sequence ID" value="MEJ6008758.1"/>
    <property type="molecule type" value="Genomic_DNA"/>
</dbReference>